<organism evidence="1 2">
    <name type="scientific">Popillia japonica</name>
    <name type="common">Japanese beetle</name>
    <dbReference type="NCBI Taxonomy" id="7064"/>
    <lineage>
        <taxon>Eukaryota</taxon>
        <taxon>Metazoa</taxon>
        <taxon>Ecdysozoa</taxon>
        <taxon>Arthropoda</taxon>
        <taxon>Hexapoda</taxon>
        <taxon>Insecta</taxon>
        <taxon>Pterygota</taxon>
        <taxon>Neoptera</taxon>
        <taxon>Endopterygota</taxon>
        <taxon>Coleoptera</taxon>
        <taxon>Polyphaga</taxon>
        <taxon>Scarabaeiformia</taxon>
        <taxon>Scarabaeidae</taxon>
        <taxon>Rutelinae</taxon>
        <taxon>Popillia</taxon>
    </lineage>
</organism>
<name>A0AAW1JAZ6_POPJA</name>
<dbReference type="Proteomes" id="UP001458880">
    <property type="component" value="Unassembled WGS sequence"/>
</dbReference>
<dbReference type="EMBL" id="JASPKY010000439">
    <property type="protein sequence ID" value="KAK9700360.1"/>
    <property type="molecule type" value="Genomic_DNA"/>
</dbReference>
<gene>
    <name evidence="1" type="ORF">QE152_g31297</name>
</gene>
<accession>A0AAW1JAZ6</accession>
<dbReference type="AlphaFoldDB" id="A0AAW1JAZ6"/>
<protein>
    <submittedName>
        <fullName evidence="1">Uncharacterized protein</fullName>
    </submittedName>
</protein>
<proteinExistence type="predicted"/>
<evidence type="ECO:0000313" key="1">
    <source>
        <dbReference type="EMBL" id="KAK9700360.1"/>
    </source>
</evidence>
<keyword evidence="2" id="KW-1185">Reference proteome</keyword>
<sequence length="122" mass="13942">MMKCSIRQHLKDFDAIERTITNDCENLGKRMKFNGARSGLSERGEKTFHCENLGKRMKFNGARSGLSERGEKTFHGIFVVLRVVYDLVGSCKRRPYAIAVRQDLKDFDAIERKIINGCKNLG</sequence>
<reference evidence="1 2" key="1">
    <citation type="journal article" date="2024" name="BMC Genomics">
        <title>De novo assembly and annotation of Popillia japonica's genome with initial clues to its potential as an invasive pest.</title>
        <authorList>
            <person name="Cucini C."/>
            <person name="Boschi S."/>
            <person name="Funari R."/>
            <person name="Cardaioli E."/>
            <person name="Iannotti N."/>
            <person name="Marturano G."/>
            <person name="Paoli F."/>
            <person name="Bruttini M."/>
            <person name="Carapelli A."/>
            <person name="Frati F."/>
            <person name="Nardi F."/>
        </authorList>
    </citation>
    <scope>NUCLEOTIDE SEQUENCE [LARGE SCALE GENOMIC DNA]</scope>
    <source>
        <strain evidence="1">DMR45628</strain>
    </source>
</reference>
<evidence type="ECO:0000313" key="2">
    <source>
        <dbReference type="Proteomes" id="UP001458880"/>
    </source>
</evidence>
<comment type="caution">
    <text evidence="1">The sequence shown here is derived from an EMBL/GenBank/DDBJ whole genome shotgun (WGS) entry which is preliminary data.</text>
</comment>